<reference evidence="2" key="1">
    <citation type="submission" date="2019-12" db="EMBL/GenBank/DDBJ databases">
        <authorList>
            <person name="Cremers G."/>
        </authorList>
    </citation>
    <scope>NUCLEOTIDE SEQUENCE</scope>
    <source>
        <strain evidence="2">Mbul1</strain>
    </source>
</reference>
<name>A0A679J0D9_9HYPH</name>
<evidence type="ECO:0000313" key="2">
    <source>
        <dbReference type="EMBL" id="CAA2100212.1"/>
    </source>
</evidence>
<dbReference type="AlphaFoldDB" id="A0A679J0D9"/>
<evidence type="ECO:0000256" key="1">
    <source>
        <dbReference type="SAM" id="MobiDB-lite"/>
    </source>
</evidence>
<proteinExistence type="predicted"/>
<dbReference type="EMBL" id="LR743504">
    <property type="protein sequence ID" value="CAA2100212.1"/>
    <property type="molecule type" value="Genomic_DNA"/>
</dbReference>
<sequence length="69" mass="7831">MDLGDGETDPRPVNESDGLPILTSPTRHHLGGTLRAIYEDTFDTQPIPDGQIDLLLRLRHKERDRRRVG</sequence>
<accession>A0A679J0D9</accession>
<organism evidence="2">
    <name type="scientific">Methylobacterium bullatum</name>
    <dbReference type="NCBI Taxonomy" id="570505"/>
    <lineage>
        <taxon>Bacteria</taxon>
        <taxon>Pseudomonadati</taxon>
        <taxon>Pseudomonadota</taxon>
        <taxon>Alphaproteobacteria</taxon>
        <taxon>Hyphomicrobiales</taxon>
        <taxon>Methylobacteriaceae</taxon>
        <taxon>Methylobacterium</taxon>
    </lineage>
</organism>
<gene>
    <name evidence="2" type="ORF">MBUL_00557</name>
</gene>
<evidence type="ECO:0008006" key="3">
    <source>
        <dbReference type="Google" id="ProtNLM"/>
    </source>
</evidence>
<feature type="region of interest" description="Disordered" evidence="1">
    <location>
        <begin position="1"/>
        <end position="26"/>
    </location>
</feature>
<protein>
    <recommendedName>
        <fullName evidence="3">Anti-sigma factor NepR domain-containing protein</fullName>
    </recommendedName>
</protein>